<dbReference type="Proteomes" id="UP000092164">
    <property type="component" value="Unassembled WGS sequence"/>
</dbReference>
<dbReference type="Gene3D" id="2.60.40.1240">
    <property type="match status" value="1"/>
</dbReference>
<dbReference type="AlphaFoldDB" id="A0A1B7Z8B7"/>
<evidence type="ECO:0000313" key="3">
    <source>
        <dbReference type="Proteomes" id="UP000092164"/>
    </source>
</evidence>
<dbReference type="KEGG" id="mart:BTR34_17810"/>
<accession>A0A1B7Z8B7</accession>
<dbReference type="OrthoDB" id="1453473at2"/>
<gene>
    <name evidence="2" type="ORF">A9200_04470</name>
</gene>
<dbReference type="STRING" id="1836467.BTR34_17810"/>
<keyword evidence="1" id="KW-0732">Signal</keyword>
<comment type="caution">
    <text evidence="2">The sequence shown here is derived from an EMBL/GenBank/DDBJ whole genome shotgun (WGS) entry which is preliminary data.</text>
</comment>
<evidence type="ECO:0000256" key="1">
    <source>
        <dbReference type="ARBA" id="ARBA00022729"/>
    </source>
</evidence>
<reference evidence="3" key="1">
    <citation type="submission" date="2016-06" db="EMBL/GenBank/DDBJ databases">
        <authorList>
            <person name="Zhan P."/>
        </authorList>
    </citation>
    <scope>NUCLEOTIDE SEQUENCE [LARGE SCALE GENOMIC DNA]</scope>
    <source>
        <strain evidence="3">T28</strain>
    </source>
</reference>
<sequence length="154" mass="17939">MVPIKEAINSGAWLHCEHKYGYNTYQFRIKVDSFKILNLKEVDDPEEIDGLDENSKLYMLGIEVINITKEPVALHSSIDFLLLVDQDGFKFPIFKERHLYRVSEFGKKHKLQRFDFKELLPKIKAVGSILFQLPDDDEAEYFISIQNDGTVQEV</sequence>
<organism evidence="2 3">
    <name type="scientific">Maribacter hydrothermalis</name>
    <dbReference type="NCBI Taxonomy" id="1836467"/>
    <lineage>
        <taxon>Bacteria</taxon>
        <taxon>Pseudomonadati</taxon>
        <taxon>Bacteroidota</taxon>
        <taxon>Flavobacteriia</taxon>
        <taxon>Flavobacteriales</taxon>
        <taxon>Flavobacteriaceae</taxon>
        <taxon>Maribacter</taxon>
    </lineage>
</organism>
<evidence type="ECO:0008006" key="4">
    <source>
        <dbReference type="Google" id="ProtNLM"/>
    </source>
</evidence>
<evidence type="ECO:0000313" key="2">
    <source>
        <dbReference type="EMBL" id="OBR38926.1"/>
    </source>
</evidence>
<dbReference type="InterPro" id="IPR029050">
    <property type="entry name" value="Immunoprotect_excell_Ig-like"/>
</dbReference>
<proteinExistence type="predicted"/>
<keyword evidence="3" id="KW-1185">Reference proteome</keyword>
<dbReference type="EMBL" id="LZFP01000012">
    <property type="protein sequence ID" value="OBR38926.1"/>
    <property type="molecule type" value="Genomic_DNA"/>
</dbReference>
<name>A0A1B7Z8B7_9FLAO</name>
<protein>
    <recommendedName>
        <fullName evidence="4">DUF4352 domain-containing protein</fullName>
    </recommendedName>
</protein>
<dbReference type="RefSeq" id="WP_068484746.1">
    <property type="nucleotide sequence ID" value="NZ_LZFP01000012.1"/>
</dbReference>